<reference evidence="1 2" key="1">
    <citation type="journal article" date="2012" name="J. Bacteriol.">
        <title>Complete Genome Sequence of Desulfurococcus fermentans, a Hyperthermophilic Cellulolytic Crenarchaeon Isolated from a Freshwater Hot Spring in Kamchatka, Russia.</title>
        <authorList>
            <person name="Susanti D."/>
            <person name="Johnson E.F."/>
            <person name="Rodriguez J.R."/>
            <person name="Anderson I."/>
            <person name="Perevalova A.A."/>
            <person name="Kyrpides N."/>
            <person name="Lucas S."/>
            <person name="Han J."/>
            <person name="Lapidus A."/>
            <person name="Cheng J.F."/>
            <person name="Goodwin L."/>
            <person name="Pitluck S."/>
            <person name="Mavrommatis K."/>
            <person name="Peters L."/>
            <person name="Land M.L."/>
            <person name="Hauser L."/>
            <person name="Gopalan V."/>
            <person name="Chan P.P."/>
            <person name="Lowe T.M."/>
            <person name="Atomi H."/>
            <person name="Bonch-Osmolovskaya E.A."/>
            <person name="Woyke T."/>
            <person name="Mukhopadhyay B."/>
        </authorList>
    </citation>
    <scope>NUCLEOTIDE SEQUENCE [LARGE SCALE GENOMIC DNA]</scope>
    <source>
        <strain evidence="1 2">DSM 16532</strain>
    </source>
</reference>
<dbReference type="HOGENOM" id="CLU_958470_0_0_2"/>
<dbReference type="GeneID" id="13061387"/>
<sequence>MIQLICKTTPAYCRIIEDLIQETGLPIVKVEKYNPSHGEAIVYAGKADKDLKNLLNNIHTGKHRARLLISIEHNSIPEDDAIESIIESHRRGIGILIVTLTSRDHRIIREKLPGVPVVNIPFYTIGGGELRDPIPRDGGIITHSDKCMDIIEVARELEGVRFNPLIINFSERDCGGTPWIISITTNNLFKLTQRIIAGLIIDESIESHIVLNALYNNTRPIIVCSNIETPMDSKIIIKTKCEPVKLAESILELFSRIEYYRRISSERPLKNSLESNLGILREHLTGGRIK</sequence>
<proteinExistence type="predicted"/>
<organism evidence="1 2">
    <name type="scientific">Desulfurococcus amylolyticus DSM 16532</name>
    <dbReference type="NCBI Taxonomy" id="768672"/>
    <lineage>
        <taxon>Archaea</taxon>
        <taxon>Thermoproteota</taxon>
        <taxon>Thermoprotei</taxon>
        <taxon>Desulfurococcales</taxon>
        <taxon>Desulfurococcaceae</taxon>
        <taxon>Desulfurococcus</taxon>
    </lineage>
</organism>
<dbReference type="RefSeq" id="WP_014767787.1">
    <property type="nucleotide sequence ID" value="NC_018001.1"/>
</dbReference>
<protein>
    <submittedName>
        <fullName evidence="1">Uncharacterized protein</fullName>
    </submittedName>
</protein>
<dbReference type="eggNOG" id="arCOG10622">
    <property type="taxonomic scope" value="Archaea"/>
</dbReference>
<gene>
    <name evidence="1" type="ORF">Desfe_1009</name>
</gene>
<evidence type="ECO:0000313" key="2">
    <source>
        <dbReference type="Proteomes" id="UP000006175"/>
    </source>
</evidence>
<dbReference type="Proteomes" id="UP000006175">
    <property type="component" value="Chromosome"/>
</dbReference>
<dbReference type="KEGG" id="dfd:Desfe_1009"/>
<dbReference type="OrthoDB" id="381692at2157"/>
<accession>I3XSG7</accession>
<dbReference type="EMBL" id="CP003321">
    <property type="protein sequence ID" value="AFL66891.1"/>
    <property type="molecule type" value="Genomic_DNA"/>
</dbReference>
<keyword evidence="2" id="KW-1185">Reference proteome</keyword>
<evidence type="ECO:0000313" key="1">
    <source>
        <dbReference type="EMBL" id="AFL66891.1"/>
    </source>
</evidence>
<name>I3XSG7_DESAM</name>
<dbReference type="AlphaFoldDB" id="I3XSG7"/>